<evidence type="ECO:0000256" key="11">
    <source>
        <dbReference type="ARBA" id="ARBA00022723"/>
    </source>
</evidence>
<gene>
    <name evidence="28" type="ORF">EAG_10594</name>
</gene>
<evidence type="ECO:0000256" key="8">
    <source>
        <dbReference type="ARBA" id="ARBA00022622"/>
    </source>
</evidence>
<evidence type="ECO:0000256" key="9">
    <source>
        <dbReference type="ARBA" id="ARBA00022670"/>
    </source>
</evidence>
<name>E2ALT0_CAMFO</name>
<evidence type="ECO:0000256" key="5">
    <source>
        <dbReference type="ARBA" id="ARBA00012564"/>
    </source>
</evidence>
<organism evidence="29">
    <name type="scientific">Camponotus floridanus</name>
    <name type="common">Florida carpenter ant</name>
    <dbReference type="NCBI Taxonomy" id="104421"/>
    <lineage>
        <taxon>Eukaryota</taxon>
        <taxon>Metazoa</taxon>
        <taxon>Ecdysozoa</taxon>
        <taxon>Arthropoda</taxon>
        <taxon>Hexapoda</taxon>
        <taxon>Insecta</taxon>
        <taxon>Pterygota</taxon>
        <taxon>Neoptera</taxon>
        <taxon>Endopterygota</taxon>
        <taxon>Hymenoptera</taxon>
        <taxon>Apocrita</taxon>
        <taxon>Aculeata</taxon>
        <taxon>Formicoidea</taxon>
        <taxon>Formicidae</taxon>
        <taxon>Formicinae</taxon>
        <taxon>Camponotus</taxon>
    </lineage>
</organism>
<comment type="similarity">
    <text evidence="4">Belongs to the peptidase M1 family.</text>
</comment>
<feature type="domain" description="Aminopeptidase N-like N-terminal" evidence="27">
    <location>
        <begin position="150"/>
        <end position="335"/>
    </location>
</feature>
<dbReference type="GO" id="GO:0042277">
    <property type="term" value="F:peptide binding"/>
    <property type="evidence" value="ECO:0007669"/>
    <property type="project" value="TreeGrafter"/>
</dbReference>
<evidence type="ECO:0000259" key="26">
    <source>
        <dbReference type="Pfam" id="PF11838"/>
    </source>
</evidence>
<dbReference type="GO" id="GO:0005737">
    <property type="term" value="C:cytoplasm"/>
    <property type="evidence" value="ECO:0007669"/>
    <property type="project" value="TreeGrafter"/>
</dbReference>
<evidence type="ECO:0000256" key="18">
    <source>
        <dbReference type="ARBA" id="ARBA00023136"/>
    </source>
</evidence>
<dbReference type="Proteomes" id="UP000000311">
    <property type="component" value="Unassembled WGS sequence"/>
</dbReference>
<feature type="domain" description="ERAP1-like C-terminal" evidence="26">
    <location>
        <begin position="1172"/>
        <end position="1435"/>
    </location>
</feature>
<keyword evidence="13" id="KW-0378">Hydrolase</keyword>
<evidence type="ECO:0000256" key="7">
    <source>
        <dbReference type="ARBA" id="ARBA00022475"/>
    </source>
</evidence>
<keyword evidence="9" id="KW-0645">Protease</keyword>
<evidence type="ECO:0000259" key="25">
    <source>
        <dbReference type="Pfam" id="PF01433"/>
    </source>
</evidence>
<evidence type="ECO:0000256" key="10">
    <source>
        <dbReference type="ARBA" id="ARBA00022692"/>
    </source>
</evidence>
<feature type="domain" description="ERAP1-like C-terminal" evidence="26">
    <location>
        <begin position="666"/>
        <end position="827"/>
    </location>
</feature>
<evidence type="ECO:0000256" key="20">
    <source>
        <dbReference type="ARBA" id="ARBA00023180"/>
    </source>
</evidence>
<dbReference type="Gene3D" id="1.10.390.10">
    <property type="entry name" value="Neutral Protease Domain 2"/>
    <property type="match status" value="3"/>
</dbReference>
<comment type="catalytic activity">
    <reaction evidence="1">
        <text>Release of an N-terminal amino acid, Xaa-|-Yaa- from a peptide, amide or arylamide. Xaa is preferably Ala, but may be most amino acids including Pro (slow action). When a terminal hydrophobic residue is followed by a prolyl residue, the two may be released as an intact Xaa-Pro dipeptide.</text>
        <dbReference type="EC" id="3.4.11.2"/>
    </reaction>
</comment>
<dbReference type="FunFam" id="2.60.40.1910:FF:000008">
    <property type="entry name" value="Aminopeptidase"/>
    <property type="match status" value="1"/>
</dbReference>
<keyword evidence="20" id="KW-0325">Glycoprotein</keyword>
<keyword evidence="15" id="KW-0735">Signal-anchor</keyword>
<evidence type="ECO:0000256" key="23">
    <source>
        <dbReference type="PIRSR" id="PIRSR634016-3"/>
    </source>
</evidence>
<feature type="domain" description="Peptidase M1 membrane alanine aminopeptidase" evidence="25">
    <location>
        <begin position="1764"/>
        <end position="1993"/>
    </location>
</feature>
<feature type="domain" description="ERAP1-like C-terminal" evidence="26">
    <location>
        <begin position="2072"/>
        <end position="2196"/>
    </location>
</feature>
<keyword evidence="11 23" id="KW-0479">Metal-binding</keyword>
<evidence type="ECO:0000256" key="13">
    <source>
        <dbReference type="ARBA" id="ARBA00022801"/>
    </source>
</evidence>
<evidence type="ECO:0000256" key="14">
    <source>
        <dbReference type="ARBA" id="ARBA00022833"/>
    </source>
</evidence>
<dbReference type="InterPro" id="IPR034016">
    <property type="entry name" value="M1_APN-typ"/>
</dbReference>
<dbReference type="FunFam" id="1.10.390.10:FF:000019">
    <property type="entry name" value="Aminopeptidase"/>
    <property type="match status" value="3"/>
</dbReference>
<dbReference type="Gene3D" id="2.60.40.1730">
    <property type="entry name" value="tricorn interacting facor f3 domain"/>
    <property type="match status" value="2"/>
</dbReference>
<dbReference type="GO" id="GO:0043171">
    <property type="term" value="P:peptide catabolic process"/>
    <property type="evidence" value="ECO:0007669"/>
    <property type="project" value="TreeGrafter"/>
</dbReference>
<evidence type="ECO:0000256" key="22">
    <source>
        <dbReference type="PIRSR" id="PIRSR634016-1"/>
    </source>
</evidence>
<dbReference type="Gene3D" id="2.60.40.1910">
    <property type="match status" value="2"/>
</dbReference>
<dbReference type="GO" id="GO:0098552">
    <property type="term" value="C:side of membrane"/>
    <property type="evidence" value="ECO:0007669"/>
    <property type="project" value="UniProtKB-KW"/>
</dbReference>
<keyword evidence="7" id="KW-1003">Cell membrane</keyword>
<dbReference type="GO" id="GO:0006508">
    <property type="term" value="P:proteolysis"/>
    <property type="evidence" value="ECO:0007669"/>
    <property type="project" value="UniProtKB-KW"/>
</dbReference>
<evidence type="ECO:0000313" key="29">
    <source>
        <dbReference type="Proteomes" id="UP000000311"/>
    </source>
</evidence>
<dbReference type="CDD" id="cd09601">
    <property type="entry name" value="M1_APN-Q_like"/>
    <property type="match status" value="3"/>
</dbReference>
<evidence type="ECO:0000256" key="6">
    <source>
        <dbReference type="ARBA" id="ARBA00015611"/>
    </source>
</evidence>
<comment type="subcellular location">
    <subcellularLocation>
        <location evidence="3">Cell membrane</location>
        <topology evidence="3">Lipid-anchor</topology>
        <topology evidence="3">GPI-anchor</topology>
    </subcellularLocation>
    <subcellularLocation>
        <location evidence="2">Membrane</location>
        <topology evidence="2">Single-pass type II membrane protein</topology>
    </subcellularLocation>
</comment>
<feature type="domain" description="ERAP1-like C-terminal" evidence="26">
    <location>
        <begin position="1"/>
        <end position="113"/>
    </location>
</feature>
<dbReference type="FunFam" id="2.60.40.1730:FF:000012">
    <property type="entry name" value="Aminopeptidase N"/>
    <property type="match status" value="2"/>
</dbReference>
<dbReference type="GO" id="GO:0016285">
    <property type="term" value="F:alanyl aminopeptidase activity"/>
    <property type="evidence" value="ECO:0007669"/>
    <property type="project" value="UniProtKB-EC"/>
</dbReference>
<evidence type="ECO:0000259" key="27">
    <source>
        <dbReference type="Pfam" id="PF17900"/>
    </source>
</evidence>
<keyword evidence="10" id="KW-0812">Transmembrane</keyword>
<comment type="cofactor">
    <cofactor evidence="23">
        <name>Zn(2+)</name>
        <dbReference type="ChEBI" id="CHEBI:29105"/>
    </cofactor>
    <text evidence="23">Binds 1 zinc ion per subunit.</text>
</comment>
<protein>
    <recommendedName>
        <fullName evidence="6">Aminopeptidase N</fullName>
        <ecNumber evidence="5">3.4.11.2</ecNumber>
    </recommendedName>
</protein>
<dbReference type="PRINTS" id="PR00756">
    <property type="entry name" value="ALADIPTASE"/>
</dbReference>
<keyword evidence="14 23" id="KW-0862">Zinc</keyword>
<dbReference type="GO" id="GO:0005615">
    <property type="term" value="C:extracellular space"/>
    <property type="evidence" value="ECO:0007669"/>
    <property type="project" value="TreeGrafter"/>
</dbReference>
<keyword evidence="21" id="KW-0449">Lipoprotein</keyword>
<keyword evidence="18" id="KW-0472">Membrane</keyword>
<reference evidence="28 29" key="1">
    <citation type="journal article" date="2010" name="Science">
        <title>Genomic comparison of the ants Camponotus floridanus and Harpegnathos saltator.</title>
        <authorList>
            <person name="Bonasio R."/>
            <person name="Zhang G."/>
            <person name="Ye C."/>
            <person name="Mutti N.S."/>
            <person name="Fang X."/>
            <person name="Qin N."/>
            <person name="Donahue G."/>
            <person name="Yang P."/>
            <person name="Li Q."/>
            <person name="Li C."/>
            <person name="Zhang P."/>
            <person name="Huang Z."/>
            <person name="Berger S.L."/>
            <person name="Reinberg D."/>
            <person name="Wang J."/>
            <person name="Liebig J."/>
        </authorList>
    </citation>
    <scope>NUCLEOTIDE SEQUENCE [LARGE SCALE GENOMIC DNA]</scope>
    <source>
        <strain evidence="29">C129</strain>
    </source>
</reference>
<dbReference type="InterPro" id="IPR014782">
    <property type="entry name" value="Peptidase_M1_dom"/>
</dbReference>
<evidence type="ECO:0000256" key="3">
    <source>
        <dbReference type="ARBA" id="ARBA00004609"/>
    </source>
</evidence>
<evidence type="ECO:0000256" key="19">
    <source>
        <dbReference type="ARBA" id="ARBA00023157"/>
    </source>
</evidence>
<evidence type="ECO:0000256" key="12">
    <source>
        <dbReference type="ARBA" id="ARBA00022729"/>
    </source>
</evidence>
<keyword evidence="29" id="KW-1185">Reference proteome</keyword>
<dbReference type="Pfam" id="PF11838">
    <property type="entry name" value="ERAP1_C"/>
    <property type="match status" value="4"/>
</dbReference>
<feature type="site" description="Transition state stabilizer" evidence="24">
    <location>
        <position position="1925"/>
    </location>
</feature>
<evidence type="ECO:0000256" key="17">
    <source>
        <dbReference type="ARBA" id="ARBA00023049"/>
    </source>
</evidence>
<dbReference type="EC" id="3.4.11.2" evidence="5"/>
<feature type="binding site" evidence="23">
    <location>
        <position position="1839"/>
    </location>
    <ligand>
        <name>Zn(2+)</name>
        <dbReference type="ChEBI" id="CHEBI:29105"/>
        <note>catalytic</note>
    </ligand>
</feature>
<evidence type="ECO:0000256" key="4">
    <source>
        <dbReference type="ARBA" id="ARBA00010136"/>
    </source>
</evidence>
<dbReference type="PANTHER" id="PTHR11533">
    <property type="entry name" value="PROTEASE M1 ZINC METALLOPROTEASE"/>
    <property type="match status" value="1"/>
</dbReference>
<evidence type="ECO:0000256" key="24">
    <source>
        <dbReference type="PIRSR" id="PIRSR634016-4"/>
    </source>
</evidence>
<dbReference type="PANTHER" id="PTHR11533:SF290">
    <property type="entry name" value="AMINOPEPTIDASE"/>
    <property type="match status" value="1"/>
</dbReference>
<evidence type="ECO:0000256" key="16">
    <source>
        <dbReference type="ARBA" id="ARBA00022989"/>
    </source>
</evidence>
<dbReference type="SUPFAM" id="SSF55486">
    <property type="entry name" value="Metalloproteases ('zincins'), catalytic domain"/>
    <property type="match status" value="3"/>
</dbReference>
<keyword evidence="19" id="KW-1015">Disulfide bond</keyword>
<feature type="domain" description="Peptidase M1 membrane alanine aminopeptidase" evidence="25">
    <location>
        <begin position="369"/>
        <end position="590"/>
    </location>
</feature>
<dbReference type="InterPro" id="IPR045357">
    <property type="entry name" value="Aminopeptidase_N-like_N"/>
</dbReference>
<dbReference type="SUPFAM" id="SSF63737">
    <property type="entry name" value="Leukotriene A4 hydrolase N-terminal domain"/>
    <property type="match status" value="2"/>
</dbReference>
<dbReference type="InterPro" id="IPR042097">
    <property type="entry name" value="Aminopeptidase_N-like_N_sf"/>
</dbReference>
<dbReference type="GO" id="GO:0005886">
    <property type="term" value="C:plasma membrane"/>
    <property type="evidence" value="ECO:0007669"/>
    <property type="project" value="UniProtKB-SubCell"/>
</dbReference>
<sequence>MNALGCSLNTTILEKYLGYAISDYANNRIRKQDSTNVFAAVYNSGLTGAEYILEFVEKHYKEMEKYYGGQSTIATILNGASQHFSTPRLVEKFQNLINKTEFASIFESLESSLKIARYELEWYKSVSVSIIRWLRVQEGIKYRLPTNISPKKYVISVTPYLEIGNFTVDGHVKIEADVVQQTKQIVLHSAEIDHHTITVTANQTEVKIASENIEKKYDFYIINLDQELPVGTKLIIEIEYTSYLNPSELRGFYKSSYVDDDGKTRWLATTHLEPVGARKMFPCFDEPALKALFTVQVSVPLNYYAVSNMEWKSKEKVDDRLLYTFYESVKMSTYLVAVVISDFEIKYATNKTEYAVLARPNAINQAEYAVSLISPIVNFFETKMRQQYEISKLYMVALPDFPSGAGENWGLLTYRESNLLYDENHSPITSKQNIRNVIAHEISHQWFGNLVSPLWWKYLWLNEGFARYFEYHVPARVFNDTTLEAQFVVDEVHSAFRADSSYSTHALNYDVYSPREIRSIFDTITYAKGASILRMIENSYGTEMFYTALSDYLSKRKYNVATSEDLYAAFQTQVTKKDLKDNITSILDTWVTQPGYPVVHVDVKEDTMILRQERFLFKQYKDNSIWHIPITWASINNRSEYSNTMPKQWLTKNEMEIKNLSLSLSIFNVQQSGYYRVNYDEKYWIKLFDYLQTDNISTIHEINRAALIDDLMNFARADYINYKIVISALRYLTRENHYLPWRAFYNNLPYLNNRFRGRSIEELYKKYLISLIEPLYTQLGFEDRDYDDNLTIMLRMHTRKWACKLNIGNCKFHATRYFQQKRYSGTNDNYTLDIFDISEVKMPTYLVAFVISEFKPADESEKFLNVWGRPEVAKYGKFAQDIAKAFIDELQNFTNIKYSLPKLDLVGIPDFSMGAMENWGLSTFREYGLFYNETETTATYEKYIITVIAHELTHMWFGNLVTCAWWNYLWLNEGFAQYFEYFVADQIWPDYQFMDQFVVYELQSALLQDSSSSPHPMTNPVELPEEINNIFDYVTYAKSASILRMLFNTMEVRNVSEKLILRHYLNKQMKYGTARPTDLWESFEQFVSISPNMKKTSIKEIMNTWTNQPGYPVVNATLNNYKLTLTQERFLINKATTNDEFYWIPIYVVTSMDSNKYIVMDPTVWLGPNPENDLFNLARATYVDYELVLNAAQYLIKETNHLPWKAFFNGLSYVYERFEDKSKNQSYLKKFVSQIMSAMYNKTGFYDRKEDKLLDRLNREMILQWACKLNDVDCVKKSKDLFATWLNNNQSRIPRNARSAVYCTVIKEGTTNEWEFLWKQYLETNFGSEKKIIINALGCSTNKATLQSYLWMAIEKYNPTNAIVRRQDVSAVFASVYSASQLGVDVTLDFLITNILEVFAYFNNWDDVAALFNNVASHISSWDQYDKLSTFVKSYVILPPDIKVRLTSAVTTAEANLMWYKRNNQIIIQWIRKKSDTDTSINSNGSTTIGSLNIMIYRKYLLLCILIILFREDTGETFSAYQDIRTQNMEFSQYHEISQNDDYRLPVSIKPISYEIILVPKLQENFTFEGFVKITAVVQNETDKITLHKGNIQIVNQSVLLENKTVNIEHVIYDKNTEKYTLIVSETLKKGSQILITFDYNGILNDNMIGFYRSSYFDKDNQIKWLAATQFSKTYARYAFPCFDEPSFKAKFTIRISRDQKYKCVSNMPLNKTEKLKDQFWDTFQESIPMSTYLVAFVISEFSFVNQDKFQVWSRTSVIDQTNYALKIGTTALELLGNMFQQKYYLPKMDMIAVPDFGTTQTGAMENLGLVTYREPKMLYDEKESSVLAQQSVASVIIHELTHMWFGNLVTPEWWSYLWLSEAFARYFQYFGTAEVEKSWNMKEQFVVEQHESALIADGLDSSQSMTREVSNQSQLEGIADPVTYAKAASIVRMMSLMFGTNVFELALRDYLHNNKEEGLGHPDALWEAIENRIHLQQLITQPAAVKTIMDTWTTQAGYPVVSVNIDDKGVLHITQQRFLLRNLSKTSTNVTWWVPLTWATQTEPNFNNTLAKIWLSTEKDTIDLKIDPKEWVIFNVQSSGFYRVNYNYDGWQRIFNVLNSDKFNDIHVLNRAGIIDDLLNLGRAGLQDYETVLNGLMYLKQETNYLPFKAALNGLDYLNKRFAGHEEHSLFKEYVLSLLHDNRKKLGYEDSANDDSIKPNERSTAYCVAARYGTHEDWEFLWKQYLNSNYVTDQTVIINALGCSLNITILEKYLGYAISDYANNRIRKQDSTNVFAAVYNSGLTGAEYILEFVEKHYKEMEKYYGGQSTIVTILDGASQHFSTPRLVEKFQNLINKTEFAPIFESLESSLKIARYELEWYKSASVSIIRWLRVQEGRKYRQQI</sequence>
<proteinExistence type="inferred from homology"/>
<dbReference type="EMBL" id="GL440629">
    <property type="protein sequence ID" value="EFN65600.1"/>
    <property type="molecule type" value="Genomic_DNA"/>
</dbReference>
<evidence type="ECO:0000313" key="28">
    <source>
        <dbReference type="EMBL" id="EFN65600.1"/>
    </source>
</evidence>
<dbReference type="Pfam" id="PF17900">
    <property type="entry name" value="Peptidase_M1_N"/>
    <property type="match status" value="2"/>
</dbReference>
<feature type="binding site" evidence="23">
    <location>
        <position position="1862"/>
    </location>
    <ligand>
        <name>Zn(2+)</name>
        <dbReference type="ChEBI" id="CHEBI:29105"/>
        <note>catalytic</note>
    </ligand>
</feature>
<accession>E2ALT0</accession>
<feature type="active site" description="Proton acceptor" evidence="22">
    <location>
        <position position="1840"/>
    </location>
</feature>
<feature type="binding site" evidence="23">
    <location>
        <position position="1843"/>
    </location>
    <ligand>
        <name>Zn(2+)</name>
        <dbReference type="ChEBI" id="CHEBI:29105"/>
        <note>catalytic</note>
    </ligand>
</feature>
<dbReference type="InterPro" id="IPR027268">
    <property type="entry name" value="Peptidase_M4/M1_CTD_sf"/>
</dbReference>
<dbReference type="GO" id="GO:0070006">
    <property type="term" value="F:metalloaminopeptidase activity"/>
    <property type="evidence" value="ECO:0007669"/>
    <property type="project" value="TreeGrafter"/>
</dbReference>
<evidence type="ECO:0000256" key="15">
    <source>
        <dbReference type="ARBA" id="ARBA00022968"/>
    </source>
</evidence>
<dbReference type="Gene3D" id="1.25.50.20">
    <property type="match status" value="5"/>
</dbReference>
<evidence type="ECO:0000256" key="2">
    <source>
        <dbReference type="ARBA" id="ARBA00004606"/>
    </source>
</evidence>
<dbReference type="FunFam" id="1.25.50.20:FF:000001">
    <property type="entry name" value="Aminopeptidase"/>
    <property type="match status" value="1"/>
</dbReference>
<evidence type="ECO:0000256" key="21">
    <source>
        <dbReference type="ARBA" id="ARBA00023288"/>
    </source>
</evidence>
<keyword evidence="28" id="KW-0031">Aminopeptidase</keyword>
<dbReference type="GO" id="GO:0008270">
    <property type="term" value="F:zinc ion binding"/>
    <property type="evidence" value="ECO:0007669"/>
    <property type="project" value="InterPro"/>
</dbReference>
<dbReference type="OrthoDB" id="10031169at2759"/>
<dbReference type="InParanoid" id="E2ALT0"/>
<evidence type="ECO:0000256" key="1">
    <source>
        <dbReference type="ARBA" id="ARBA00000098"/>
    </source>
</evidence>
<dbReference type="OMA" id="NETRWIT"/>
<keyword evidence="17" id="KW-0482">Metalloprotease</keyword>
<dbReference type="InterPro" id="IPR001930">
    <property type="entry name" value="Peptidase_M1"/>
</dbReference>
<keyword evidence="8" id="KW-0336">GPI-anchor</keyword>
<dbReference type="InterPro" id="IPR050344">
    <property type="entry name" value="Peptidase_M1_aminopeptidases"/>
</dbReference>
<feature type="domain" description="Aminopeptidase N-like N-terminal" evidence="27">
    <location>
        <begin position="1550"/>
        <end position="1734"/>
    </location>
</feature>
<dbReference type="Pfam" id="PF01433">
    <property type="entry name" value="Peptidase_M1"/>
    <property type="match status" value="3"/>
</dbReference>
<dbReference type="InterPro" id="IPR024571">
    <property type="entry name" value="ERAP1-like_C_dom"/>
</dbReference>
<keyword evidence="12" id="KW-0732">Signal</keyword>
<keyword evidence="16" id="KW-1133">Transmembrane helix</keyword>
<feature type="domain" description="Peptidase M1 membrane alanine aminopeptidase" evidence="25">
    <location>
        <begin position="878"/>
        <end position="1105"/>
    </location>
</feature>